<gene>
    <name evidence="1" type="ORF">N5A92_08535</name>
</gene>
<dbReference type="EMBL" id="JAOCZP010000002">
    <property type="protein sequence ID" value="MCT7375081.1"/>
    <property type="molecule type" value="Genomic_DNA"/>
</dbReference>
<evidence type="ECO:0000313" key="2">
    <source>
        <dbReference type="Proteomes" id="UP001320831"/>
    </source>
</evidence>
<organism evidence="1 2">
    <name type="scientific">Chelativorans salis</name>
    <dbReference type="NCBI Taxonomy" id="2978478"/>
    <lineage>
        <taxon>Bacteria</taxon>
        <taxon>Pseudomonadati</taxon>
        <taxon>Pseudomonadota</taxon>
        <taxon>Alphaproteobacteria</taxon>
        <taxon>Hyphomicrobiales</taxon>
        <taxon>Phyllobacteriaceae</taxon>
        <taxon>Chelativorans</taxon>
    </lineage>
</organism>
<name>A0ABT2LKF4_9HYPH</name>
<comment type="caution">
    <text evidence="1">The sequence shown here is derived from an EMBL/GenBank/DDBJ whole genome shotgun (WGS) entry which is preliminary data.</text>
</comment>
<dbReference type="InterPro" id="IPR045720">
    <property type="entry name" value="DUF6074"/>
</dbReference>
<keyword evidence="2" id="KW-1185">Reference proteome</keyword>
<accession>A0ABT2LKF4</accession>
<sequence length="83" mass="9510">MSVLVFPLYRQRDLVNKVVEGLSKRHHNEANLYWRGMAKQLLAHLTASGVAVEPAQEQIRMLFYTALDEMQTASLHASENTRQ</sequence>
<protein>
    <submittedName>
        <fullName evidence="1">DUF6074 family protein</fullName>
    </submittedName>
</protein>
<dbReference type="Proteomes" id="UP001320831">
    <property type="component" value="Unassembled WGS sequence"/>
</dbReference>
<dbReference type="Pfam" id="PF19551">
    <property type="entry name" value="DUF6074"/>
    <property type="match status" value="1"/>
</dbReference>
<reference evidence="1 2" key="1">
    <citation type="submission" date="2022-09" db="EMBL/GenBank/DDBJ databases">
        <title>Chelativorans salina sp. nov., a novel slightly halophilic bacterium isolated from a saline lake sediment enrichment.</title>
        <authorList>
            <person name="Gao L."/>
            <person name="Fang B.-Z."/>
            <person name="Li W.-J."/>
        </authorList>
    </citation>
    <scope>NUCLEOTIDE SEQUENCE [LARGE SCALE GENOMIC DNA]</scope>
    <source>
        <strain evidence="1 2">EGI FJ00035</strain>
    </source>
</reference>
<proteinExistence type="predicted"/>
<evidence type="ECO:0000313" key="1">
    <source>
        <dbReference type="EMBL" id="MCT7375081.1"/>
    </source>
</evidence>
<dbReference type="RefSeq" id="WP_260901780.1">
    <property type="nucleotide sequence ID" value="NZ_JAOCZP010000002.1"/>
</dbReference>